<dbReference type="Pfam" id="PF13785">
    <property type="entry name" value="DUF4178"/>
    <property type="match status" value="2"/>
</dbReference>
<protein>
    <recommendedName>
        <fullName evidence="1">DUF4178 domain-containing protein</fullName>
    </recommendedName>
</protein>
<evidence type="ECO:0000313" key="2">
    <source>
        <dbReference type="EMBL" id="PCE32485.1"/>
    </source>
</evidence>
<dbReference type="AlphaFoldDB" id="A0A2A4FH74"/>
<proteinExistence type="predicted"/>
<reference evidence="2 3" key="1">
    <citation type="submission" date="2017-01" db="EMBL/GenBank/DDBJ databases">
        <title>Whole-Genome Shotgun Sequencing of Two beta-Proteobacterial Species in Search of the Bulgecin Biosynthetic Cluster.</title>
        <authorList>
            <person name="Horsman M.E."/>
            <person name="Marous D.R."/>
            <person name="Li R."/>
            <person name="Oliver R.A."/>
            <person name="Byun B."/>
            <person name="Emrich S.J."/>
            <person name="Boggess B."/>
            <person name="Townsend C.A."/>
            <person name="Mobashery S."/>
        </authorList>
    </citation>
    <scope>NUCLEOTIDE SEQUENCE [LARGE SCALE GENOMIC DNA]</scope>
    <source>
        <strain evidence="2 3">ATCC 31433</strain>
    </source>
</reference>
<dbReference type="Proteomes" id="UP000217994">
    <property type="component" value="Unassembled WGS sequence"/>
</dbReference>
<feature type="domain" description="DUF4178" evidence="1">
    <location>
        <begin position="279"/>
        <end position="411"/>
    </location>
</feature>
<dbReference type="EMBL" id="MTZU01000026">
    <property type="protein sequence ID" value="PCE32485.1"/>
    <property type="molecule type" value="Genomic_DNA"/>
</dbReference>
<dbReference type="GeneID" id="69006056"/>
<dbReference type="RefSeq" id="WP_084909234.1">
    <property type="nucleotide sequence ID" value="NZ_CP020738.1"/>
</dbReference>
<gene>
    <name evidence="2" type="ORF">BZL54_09695</name>
</gene>
<comment type="caution">
    <text evidence="2">The sequence shown here is derived from an EMBL/GenBank/DDBJ whole genome shotgun (WGS) entry which is preliminary data.</text>
</comment>
<accession>A0A2A4FH74</accession>
<sequence>MFSTSCPQCGAPVTFRSAAAVMAVCAFCRSTLLKRGADVERIGELAAVVDDASPVQIGAAGRYGKRAFTVLGRIELTYDAGAWSEWYVVFDDGAFGWLSDASGQYAITVRQPDDALGSWPAFNALQPGMQINHGGLRYLVSDVRTARCTGGDGELPFRVDAGWEARVADLRTGSAFATFDYSDAGGDGRPALYAGEAMTFDALAFTGLREVEADTREPRGLQMQAFACPSCGAPLSYAPNVADYVVCGSCHAGVQCTAEQQTVFAKQRELDAVKGALELGAAGTFDGAKYTVIGMMRCKVPGDNETWDEYLLLHPKRGFLWLVQSEGRWERVSVLDHWPTIGDDAEVTDGGKTYRKRDAYASEVVYVVGAFNWRVQVGDRTSIVDYGWQNDKLTMERSANEIVWSRAQRISAGKLAERFGVPALAAGGAAAATAAKAAKRKDAEANGKRPHSFAPLPILFSALLVFLNFDELFAFNGRTVYVLLGLFVLWLPEWVWKGFASDGGES</sequence>
<name>A0A2A4FH74_9BURK</name>
<feature type="domain" description="DUF4178" evidence="1">
    <location>
        <begin position="56"/>
        <end position="196"/>
    </location>
</feature>
<organism evidence="2 3">
    <name type="scientific">Burkholderia ubonensis subsp. mesacidophila</name>
    <dbReference type="NCBI Taxonomy" id="265293"/>
    <lineage>
        <taxon>Bacteria</taxon>
        <taxon>Pseudomonadati</taxon>
        <taxon>Pseudomonadota</taxon>
        <taxon>Betaproteobacteria</taxon>
        <taxon>Burkholderiales</taxon>
        <taxon>Burkholderiaceae</taxon>
        <taxon>Burkholderia</taxon>
        <taxon>Burkholderia cepacia complex</taxon>
    </lineage>
</organism>
<evidence type="ECO:0000313" key="3">
    <source>
        <dbReference type="Proteomes" id="UP000217994"/>
    </source>
</evidence>
<dbReference type="InterPro" id="IPR025235">
    <property type="entry name" value="DUF4178"/>
</dbReference>
<evidence type="ECO:0000259" key="1">
    <source>
        <dbReference type="Pfam" id="PF13785"/>
    </source>
</evidence>